<organism evidence="8 9">
    <name type="scientific">Amycolatopsis magusensis</name>
    <dbReference type="NCBI Taxonomy" id="882444"/>
    <lineage>
        <taxon>Bacteria</taxon>
        <taxon>Bacillati</taxon>
        <taxon>Actinomycetota</taxon>
        <taxon>Actinomycetes</taxon>
        <taxon>Pseudonocardiales</taxon>
        <taxon>Pseudonocardiaceae</taxon>
        <taxon>Amycolatopsis</taxon>
    </lineage>
</organism>
<comment type="similarity">
    <text evidence="1 5">Belongs to the glycosyl hydrolase 27 family.</text>
</comment>
<dbReference type="PROSITE" id="PS00512">
    <property type="entry name" value="ALPHA_GALACTOSIDASE"/>
    <property type="match status" value="1"/>
</dbReference>
<accession>A0ABS4Q2A9</accession>
<feature type="signal peptide" evidence="6">
    <location>
        <begin position="1"/>
        <end position="33"/>
    </location>
</feature>
<dbReference type="InterPro" id="IPR041233">
    <property type="entry name" value="Melibiase_C"/>
</dbReference>
<dbReference type="SMART" id="SM00776">
    <property type="entry name" value="NPCBM"/>
    <property type="match status" value="1"/>
</dbReference>
<keyword evidence="2 6" id="KW-0732">Signal</keyword>
<sequence length="636" mass="68206">MVNHVAVTRYRILTLLAAALLTATGLVAPIAQANPAPARLATPPMGWNHWNKFRCQIDEGIVREIADAMVSTGLRDAGYQYVNVDDCWQAAARDTDGRLTSDPVTFPSGMAALADYVHARGLKFGIYTAVGEKSCEGRPASGGHYAQDAATFADWGVDYVKLDWCGATGDPHALTSEFRASLDSTGRSMALGVSRHGSPWLWPDRPADLWRTSADIDDEWHSMLRNAQEEAGLSGAAGAGKGWNDPDMLQIGNGKMSPVEYRAHFSLWAVLAAPLLMGNDLRRMDPETLSILANREVIAVDQDPLGVPGERLRTNGGEEVWARPLAGGDVAVVLFNRGPHSTEIRTSAHEIGLRPAHGYRLRDLWTGQEGTTPGSISADVPPHGAALFRVTPNAHGPAWPTLSAEADYLEPGRPTTVRVSRGASLDAPEGWQMRRLSPSRYEVTAPADAPIGPATLKLSAGRQQIEHVVVVPPAPPRGAGVLSNHPRLETDNGWYLPMKINQSFGPDDFCGDCPGGPLTIGDKTFETGLGTYASAQVSYYLGASCRSVDLAAGIDREVLAMNWPGAHNVKGTAKFVVYADGKPIFETGLLKAGEPAKHAKLDTLGVRELKLVNHSGGDGNFADHADWGGLQFDCRT</sequence>
<dbReference type="InterPro" id="IPR008979">
    <property type="entry name" value="Galactose-bd-like_sf"/>
</dbReference>
<dbReference type="SUPFAM" id="SSF51445">
    <property type="entry name" value="(Trans)glycosidases"/>
    <property type="match status" value="1"/>
</dbReference>
<dbReference type="EC" id="3.2.1.22" evidence="5"/>
<evidence type="ECO:0000256" key="2">
    <source>
        <dbReference type="ARBA" id="ARBA00022729"/>
    </source>
</evidence>
<evidence type="ECO:0000256" key="4">
    <source>
        <dbReference type="ARBA" id="ARBA00023295"/>
    </source>
</evidence>
<keyword evidence="9" id="KW-1185">Reference proteome</keyword>
<dbReference type="GO" id="GO:0004557">
    <property type="term" value="F:alpha-galactosidase activity"/>
    <property type="evidence" value="ECO:0007669"/>
    <property type="project" value="UniProtKB-EC"/>
</dbReference>
<dbReference type="PRINTS" id="PR00740">
    <property type="entry name" value="GLHYDRLASE27"/>
</dbReference>
<keyword evidence="4 5" id="KW-0326">Glycosidase</keyword>
<evidence type="ECO:0000259" key="7">
    <source>
        <dbReference type="SMART" id="SM00776"/>
    </source>
</evidence>
<evidence type="ECO:0000256" key="6">
    <source>
        <dbReference type="SAM" id="SignalP"/>
    </source>
</evidence>
<comment type="caution">
    <text evidence="8">The sequence shown here is derived from an EMBL/GenBank/DDBJ whole genome shotgun (WGS) entry which is preliminary data.</text>
</comment>
<feature type="domain" description="Glycosyl hydrolase family 98 putative carbohydrate-binding module" evidence="7">
    <location>
        <begin position="476"/>
        <end position="634"/>
    </location>
</feature>
<dbReference type="Pfam" id="PF08305">
    <property type="entry name" value="NPCBM"/>
    <property type="match status" value="1"/>
</dbReference>
<keyword evidence="3 5" id="KW-0378">Hydrolase</keyword>
<evidence type="ECO:0000256" key="1">
    <source>
        <dbReference type="ARBA" id="ARBA00009743"/>
    </source>
</evidence>
<dbReference type="SUPFAM" id="SSF51011">
    <property type="entry name" value="Glycosyl hydrolase domain"/>
    <property type="match status" value="1"/>
</dbReference>
<evidence type="ECO:0000256" key="5">
    <source>
        <dbReference type="RuleBase" id="RU361168"/>
    </source>
</evidence>
<reference evidence="8 9" key="1">
    <citation type="submission" date="2021-03" db="EMBL/GenBank/DDBJ databases">
        <title>Sequencing the genomes of 1000 actinobacteria strains.</title>
        <authorList>
            <person name="Klenk H.-P."/>
        </authorList>
    </citation>
    <scope>NUCLEOTIDE SEQUENCE [LARGE SCALE GENOMIC DNA]</scope>
    <source>
        <strain evidence="8 9">DSM 45510</strain>
    </source>
</reference>
<dbReference type="SUPFAM" id="SSF49785">
    <property type="entry name" value="Galactose-binding domain-like"/>
    <property type="match status" value="1"/>
</dbReference>
<evidence type="ECO:0000313" key="8">
    <source>
        <dbReference type="EMBL" id="MBP2185820.1"/>
    </source>
</evidence>
<dbReference type="Pfam" id="PF16499">
    <property type="entry name" value="Melibiase_2"/>
    <property type="match status" value="1"/>
</dbReference>
<name>A0ABS4Q2A9_9PSEU</name>
<dbReference type="Proteomes" id="UP000741013">
    <property type="component" value="Unassembled WGS sequence"/>
</dbReference>
<evidence type="ECO:0000256" key="3">
    <source>
        <dbReference type="ARBA" id="ARBA00022801"/>
    </source>
</evidence>
<dbReference type="InterPro" id="IPR017853">
    <property type="entry name" value="GH"/>
</dbReference>
<dbReference type="Pfam" id="PF17801">
    <property type="entry name" value="Melibiase_C"/>
    <property type="match status" value="1"/>
</dbReference>
<comment type="catalytic activity">
    <reaction evidence="5">
        <text>Hydrolysis of terminal, non-reducing alpha-D-galactose residues in alpha-D-galactosides, including galactose oligosaccharides, galactomannans and galactolipids.</text>
        <dbReference type="EC" id="3.2.1.22"/>
    </reaction>
</comment>
<dbReference type="InterPro" id="IPR013785">
    <property type="entry name" value="Aldolase_TIM"/>
</dbReference>
<evidence type="ECO:0000313" key="9">
    <source>
        <dbReference type="Proteomes" id="UP000741013"/>
    </source>
</evidence>
<dbReference type="Gene3D" id="2.60.120.1060">
    <property type="entry name" value="NPCBM/NEW2 domain"/>
    <property type="match status" value="1"/>
</dbReference>
<dbReference type="InterPro" id="IPR000111">
    <property type="entry name" value="Glyco_hydro_27/36_CS"/>
</dbReference>
<proteinExistence type="inferred from homology"/>
<dbReference type="EMBL" id="JAGGMS010000001">
    <property type="protein sequence ID" value="MBP2185820.1"/>
    <property type="molecule type" value="Genomic_DNA"/>
</dbReference>
<dbReference type="PANTHER" id="PTHR11452:SF75">
    <property type="entry name" value="ALPHA-GALACTOSIDASE MEL1"/>
    <property type="match status" value="1"/>
</dbReference>
<dbReference type="RefSeq" id="WP_209668659.1">
    <property type="nucleotide sequence ID" value="NZ_JAGGMS010000001.1"/>
</dbReference>
<protein>
    <recommendedName>
        <fullName evidence="5">Alpha-galactosidase</fullName>
        <ecNumber evidence="5">3.2.1.22</ecNumber>
    </recommendedName>
    <alternativeName>
        <fullName evidence="5">Melibiase</fullName>
    </alternativeName>
</protein>
<feature type="chain" id="PRO_5047290634" description="Alpha-galactosidase" evidence="6">
    <location>
        <begin position="34"/>
        <end position="636"/>
    </location>
</feature>
<dbReference type="Gene3D" id="2.60.40.1180">
    <property type="entry name" value="Golgi alpha-mannosidase II"/>
    <property type="match status" value="1"/>
</dbReference>
<dbReference type="InterPro" id="IPR038637">
    <property type="entry name" value="NPCBM_sf"/>
</dbReference>
<dbReference type="InterPro" id="IPR013222">
    <property type="entry name" value="Glyco_hyd_98_carb-bd"/>
</dbReference>
<dbReference type="CDD" id="cd14792">
    <property type="entry name" value="GH27"/>
    <property type="match status" value="1"/>
</dbReference>
<dbReference type="InterPro" id="IPR013780">
    <property type="entry name" value="Glyco_hydro_b"/>
</dbReference>
<gene>
    <name evidence="8" type="ORF">JOM49_007346</name>
</gene>
<dbReference type="Gene3D" id="3.20.20.70">
    <property type="entry name" value="Aldolase class I"/>
    <property type="match status" value="1"/>
</dbReference>
<dbReference type="InterPro" id="IPR002241">
    <property type="entry name" value="Glyco_hydro_27"/>
</dbReference>
<keyword evidence="5" id="KW-1015">Disulfide bond</keyword>
<dbReference type="PANTHER" id="PTHR11452">
    <property type="entry name" value="ALPHA-GALACTOSIDASE/ALPHA-N-ACETYLGALACTOSAMINIDASE"/>
    <property type="match status" value="1"/>
</dbReference>